<dbReference type="FunFam" id="4.10.80.40:FF:000004">
    <property type="entry name" value="Succinate dehydrogenase [ubiquinone] flavoprotein subunit, mitochondrial"/>
    <property type="match status" value="1"/>
</dbReference>
<dbReference type="InterPro" id="IPR015939">
    <property type="entry name" value="Fum_Rdtase/Succ_DH_flav-like_C"/>
</dbReference>
<keyword evidence="2" id="KW-0472">Membrane</keyword>
<gene>
    <name evidence="6" type="ORF">FWK35_00017572</name>
</gene>
<dbReference type="Proteomes" id="UP000478052">
    <property type="component" value="Unassembled WGS sequence"/>
</dbReference>
<evidence type="ECO:0000256" key="3">
    <source>
        <dbReference type="ARBA" id="ARBA00023128"/>
    </source>
</evidence>
<reference evidence="6 7" key="1">
    <citation type="submission" date="2019-08" db="EMBL/GenBank/DDBJ databases">
        <title>Whole genome of Aphis craccivora.</title>
        <authorList>
            <person name="Voronova N.V."/>
            <person name="Shulinski R.S."/>
            <person name="Bandarenka Y.V."/>
            <person name="Zhorov D.G."/>
            <person name="Warner D."/>
        </authorList>
    </citation>
    <scope>NUCLEOTIDE SEQUENCE [LARGE SCALE GENOMIC DNA]</scope>
    <source>
        <strain evidence="6">180601</strain>
        <tissue evidence="6">Whole Body</tissue>
    </source>
</reference>
<protein>
    <submittedName>
        <fullName evidence="6">Succinate dehydrogenase</fullName>
    </submittedName>
</protein>
<dbReference type="GO" id="GO:0009055">
    <property type="term" value="F:electron transfer activity"/>
    <property type="evidence" value="ECO:0007669"/>
    <property type="project" value="TreeGrafter"/>
</dbReference>
<dbReference type="Gene3D" id="4.10.80.40">
    <property type="entry name" value="succinate dehydrogenase protein domain"/>
    <property type="match status" value="2"/>
</dbReference>
<evidence type="ECO:0000313" key="6">
    <source>
        <dbReference type="EMBL" id="KAF0755625.1"/>
    </source>
</evidence>
<keyword evidence="3" id="KW-0496">Mitochondrion</keyword>
<dbReference type="InterPro" id="IPR030664">
    <property type="entry name" value="SdhA/FrdA/AprA"/>
</dbReference>
<dbReference type="GO" id="GO:0005743">
    <property type="term" value="C:mitochondrial inner membrane"/>
    <property type="evidence" value="ECO:0007669"/>
    <property type="project" value="UniProtKB-SubCell"/>
</dbReference>
<name>A0A6G0YH43_APHCR</name>
<evidence type="ECO:0000259" key="5">
    <source>
        <dbReference type="Pfam" id="PF02910"/>
    </source>
</evidence>
<dbReference type="Pfam" id="PF02910">
    <property type="entry name" value="Succ_DH_flav_C"/>
    <property type="match status" value="2"/>
</dbReference>
<evidence type="ECO:0000256" key="4">
    <source>
        <dbReference type="SAM" id="MobiDB-lite"/>
    </source>
</evidence>
<evidence type="ECO:0000256" key="1">
    <source>
        <dbReference type="ARBA" id="ARBA00004443"/>
    </source>
</evidence>
<keyword evidence="2" id="KW-0999">Mitochondrion inner membrane</keyword>
<evidence type="ECO:0000256" key="2">
    <source>
        <dbReference type="ARBA" id="ARBA00022792"/>
    </source>
</evidence>
<dbReference type="GO" id="GO:0006121">
    <property type="term" value="P:mitochondrial electron transport, succinate to ubiquinone"/>
    <property type="evidence" value="ECO:0007669"/>
    <property type="project" value="TreeGrafter"/>
</dbReference>
<dbReference type="PANTHER" id="PTHR11632:SF51">
    <property type="entry name" value="SUCCINATE DEHYDROGENASE [UBIQUINONE] FLAVOPROTEIN SUBUNIT, MITOCHONDRIAL"/>
    <property type="match status" value="1"/>
</dbReference>
<dbReference type="EMBL" id="VUJU01004074">
    <property type="protein sequence ID" value="KAF0755625.1"/>
    <property type="molecule type" value="Genomic_DNA"/>
</dbReference>
<dbReference type="GO" id="GO:0050660">
    <property type="term" value="F:flavin adenine dinucleotide binding"/>
    <property type="evidence" value="ECO:0007669"/>
    <property type="project" value="TreeGrafter"/>
</dbReference>
<accession>A0A6G0YH43</accession>
<evidence type="ECO:0000313" key="7">
    <source>
        <dbReference type="Proteomes" id="UP000478052"/>
    </source>
</evidence>
<organism evidence="6 7">
    <name type="scientific">Aphis craccivora</name>
    <name type="common">Cowpea aphid</name>
    <dbReference type="NCBI Taxonomy" id="307492"/>
    <lineage>
        <taxon>Eukaryota</taxon>
        <taxon>Metazoa</taxon>
        <taxon>Ecdysozoa</taxon>
        <taxon>Arthropoda</taxon>
        <taxon>Hexapoda</taxon>
        <taxon>Insecta</taxon>
        <taxon>Pterygota</taxon>
        <taxon>Neoptera</taxon>
        <taxon>Paraneoptera</taxon>
        <taxon>Hemiptera</taxon>
        <taxon>Sternorrhyncha</taxon>
        <taxon>Aphidomorpha</taxon>
        <taxon>Aphidoidea</taxon>
        <taxon>Aphididae</taxon>
        <taxon>Aphidini</taxon>
        <taxon>Aphis</taxon>
        <taxon>Aphis</taxon>
    </lineage>
</organism>
<feature type="domain" description="Fumarate reductase/succinate dehydrogenase flavoprotein-like C-terminal" evidence="5">
    <location>
        <begin position="228"/>
        <end position="356"/>
    </location>
</feature>
<comment type="caution">
    <text evidence="6">The sequence shown here is derived from an EMBL/GenBank/DDBJ whole genome shotgun (WGS) entry which is preliminary data.</text>
</comment>
<dbReference type="InterPro" id="IPR037099">
    <property type="entry name" value="Fum_R/Succ_DH_flav-like_C_sf"/>
</dbReference>
<sequence length="356" mass="40911">MFSINDRSMVWNSDLVESLELQNLMITAQQTIVSAAERKESRGAHARDDFKDRVDEFDYKKPLEGQTELPIEKHWRKHTLAHINPDSGEIKITYRPVIDHTLDDKEQPPTSLEAFGLVIKDIRWVAQWKSNRPESEKLGVDSRSRELPCDDPIHSDKGNSIQDTIQSNNANAIDNRKKAKQNLENQAVTDDGSEFTICQKNLMVIKEVPRENTFALRTISTQQFTGTGLQVIIKIKHRSLIAINDRSMVWNSDLVESLELQNLMITAQQTIVSAAERKESRGAHARDDFKDRVDEFDYKKPLEGQTEVPIEKHWRKHTLAHINPDSGEIKLTYRPVIDHTLDDKEVKSVPPMIRSY</sequence>
<keyword evidence="7" id="KW-1185">Reference proteome</keyword>
<dbReference type="OrthoDB" id="71672at2759"/>
<dbReference type="GO" id="GO:0008177">
    <property type="term" value="F:succinate dehydrogenase (quinone) activity"/>
    <property type="evidence" value="ECO:0007669"/>
    <property type="project" value="TreeGrafter"/>
</dbReference>
<dbReference type="SUPFAM" id="SSF46977">
    <property type="entry name" value="Succinate dehydrogenase/fumarate reductase flavoprotein C-terminal domain"/>
    <property type="match status" value="2"/>
</dbReference>
<dbReference type="PANTHER" id="PTHR11632">
    <property type="entry name" value="SUCCINATE DEHYDROGENASE 2 FLAVOPROTEIN SUBUNIT"/>
    <property type="match status" value="1"/>
</dbReference>
<feature type="compositionally biased region" description="Basic and acidic residues" evidence="4">
    <location>
        <begin position="136"/>
        <end position="157"/>
    </location>
</feature>
<dbReference type="Gene3D" id="1.20.58.100">
    <property type="entry name" value="Fumarate reductase/succinate dehydrogenase flavoprotein-like, C-terminal domain"/>
    <property type="match status" value="2"/>
</dbReference>
<proteinExistence type="predicted"/>
<feature type="region of interest" description="Disordered" evidence="4">
    <location>
        <begin position="136"/>
        <end position="163"/>
    </location>
</feature>
<dbReference type="AlphaFoldDB" id="A0A6G0YH43"/>
<feature type="domain" description="Fumarate reductase/succinate dehydrogenase flavoprotein-like C-terminal" evidence="5">
    <location>
        <begin position="3"/>
        <end position="106"/>
    </location>
</feature>
<comment type="subcellular location">
    <subcellularLocation>
        <location evidence="1">Mitochondrion inner membrane</location>
        <topology evidence="1">Peripheral membrane protein</topology>
        <orientation evidence="1">Matrix side</orientation>
    </subcellularLocation>
</comment>